<dbReference type="SUPFAM" id="SSF55136">
    <property type="entry name" value="Probable bacterial effector-binding domain"/>
    <property type="match status" value="1"/>
</dbReference>
<dbReference type="EMBL" id="JABXBU010001863">
    <property type="protein sequence ID" value="KAF8781999.1"/>
    <property type="molecule type" value="Genomic_DNA"/>
</dbReference>
<protein>
    <submittedName>
        <fullName evidence="3">Heme-binding protein 1 like protein</fullName>
    </submittedName>
</protein>
<accession>A0A8T0EZ17</accession>
<dbReference type="PANTHER" id="PTHR11220:SF1">
    <property type="entry name" value="HEME-BINDING PROTEIN 2"/>
    <property type="match status" value="1"/>
</dbReference>
<organism evidence="3 4">
    <name type="scientific">Argiope bruennichi</name>
    <name type="common">Wasp spider</name>
    <name type="synonym">Aranea bruennichi</name>
    <dbReference type="NCBI Taxonomy" id="94029"/>
    <lineage>
        <taxon>Eukaryota</taxon>
        <taxon>Metazoa</taxon>
        <taxon>Ecdysozoa</taxon>
        <taxon>Arthropoda</taxon>
        <taxon>Chelicerata</taxon>
        <taxon>Arachnida</taxon>
        <taxon>Araneae</taxon>
        <taxon>Araneomorphae</taxon>
        <taxon>Entelegynae</taxon>
        <taxon>Araneoidea</taxon>
        <taxon>Araneidae</taxon>
        <taxon>Argiope</taxon>
    </lineage>
</organism>
<evidence type="ECO:0000256" key="1">
    <source>
        <dbReference type="ARBA" id="ARBA00009817"/>
    </source>
</evidence>
<dbReference type="InterPro" id="IPR006917">
    <property type="entry name" value="SOUL_heme-bd"/>
</dbReference>
<reference evidence="3" key="1">
    <citation type="journal article" date="2020" name="bioRxiv">
        <title>Chromosome-level reference genome of the European wasp spider Argiope bruennichi: a resource for studies on range expansion and evolutionary adaptation.</title>
        <authorList>
            <person name="Sheffer M.M."/>
            <person name="Hoppe A."/>
            <person name="Krehenwinkel H."/>
            <person name="Uhl G."/>
            <person name="Kuss A.W."/>
            <person name="Jensen L."/>
            <person name="Jensen C."/>
            <person name="Gillespie R.G."/>
            <person name="Hoff K.J."/>
            <person name="Prost S."/>
        </authorList>
    </citation>
    <scope>NUCLEOTIDE SEQUENCE</scope>
</reference>
<evidence type="ECO:0000313" key="4">
    <source>
        <dbReference type="Proteomes" id="UP000807504"/>
    </source>
</evidence>
<dbReference type="Gene3D" id="3.20.80.10">
    <property type="entry name" value="Regulatory factor, effector binding domain"/>
    <property type="match status" value="1"/>
</dbReference>
<feature type="signal peptide" evidence="2">
    <location>
        <begin position="1"/>
        <end position="17"/>
    </location>
</feature>
<keyword evidence="4" id="KW-1185">Reference proteome</keyword>
<feature type="chain" id="PRO_5035948265" evidence="2">
    <location>
        <begin position="18"/>
        <end position="202"/>
    </location>
</feature>
<comment type="similarity">
    <text evidence="1">Belongs to the HEBP family.</text>
</comment>
<dbReference type="Pfam" id="PF04832">
    <property type="entry name" value="SOUL"/>
    <property type="match status" value="1"/>
</dbReference>
<dbReference type="AlphaFoldDB" id="A0A8T0EZ17"/>
<name>A0A8T0EZ17_ARGBR</name>
<evidence type="ECO:0000256" key="2">
    <source>
        <dbReference type="SAM" id="SignalP"/>
    </source>
</evidence>
<dbReference type="FunFam" id="3.20.80.10:FF:000002">
    <property type="entry name" value="Heme-binding protein 2"/>
    <property type="match status" value="1"/>
</dbReference>
<gene>
    <name evidence="3" type="ORF">HNY73_012336</name>
</gene>
<evidence type="ECO:0000313" key="3">
    <source>
        <dbReference type="EMBL" id="KAF8781999.1"/>
    </source>
</evidence>
<sequence length="202" mass="23567">MWKVVTVIVFALTLVEGCVYKNDECAPYTVVETHADYEVRSYPALTWATTTETNRLTRVGKYKAFMRLFRYISGKNDREQKINMTVPVRMKASPSGEEIVHEMSFMIPKIFADNPPVPTDKEITINKEGPRMYAVRTFSGYAWRQTTWNEEAEKLKNSVLEDDTIDKTEYYEVGYDAPFDLFDRRNEIWMKKTAGQERNEIA</sequence>
<proteinExistence type="inferred from homology"/>
<dbReference type="InterPro" id="IPR011256">
    <property type="entry name" value="Reg_factor_effector_dom_sf"/>
</dbReference>
<comment type="caution">
    <text evidence="3">The sequence shown here is derived from an EMBL/GenBank/DDBJ whole genome shotgun (WGS) entry which is preliminary data.</text>
</comment>
<dbReference type="Proteomes" id="UP000807504">
    <property type="component" value="Unassembled WGS sequence"/>
</dbReference>
<reference evidence="3" key="2">
    <citation type="submission" date="2020-06" db="EMBL/GenBank/DDBJ databases">
        <authorList>
            <person name="Sheffer M."/>
        </authorList>
    </citation>
    <scope>NUCLEOTIDE SEQUENCE</scope>
</reference>
<keyword evidence="2" id="KW-0732">Signal</keyword>
<dbReference type="PANTHER" id="PTHR11220">
    <property type="entry name" value="HEME-BINDING PROTEIN-RELATED"/>
    <property type="match status" value="1"/>
</dbReference>